<dbReference type="AlphaFoldDB" id="A0A926GJT3"/>
<gene>
    <name evidence="1" type="ORF">H4P12_16200</name>
</gene>
<dbReference type="SUPFAM" id="SSF53474">
    <property type="entry name" value="alpha/beta-Hydrolases"/>
    <property type="match status" value="1"/>
</dbReference>
<evidence type="ECO:0008006" key="3">
    <source>
        <dbReference type="Google" id="ProtNLM"/>
    </source>
</evidence>
<evidence type="ECO:0000313" key="1">
    <source>
        <dbReference type="EMBL" id="MBC9248217.1"/>
    </source>
</evidence>
<keyword evidence="2" id="KW-1185">Reference proteome</keyword>
<accession>A0A926GJT3</accession>
<evidence type="ECO:0000313" key="2">
    <source>
        <dbReference type="Proteomes" id="UP000608594"/>
    </source>
</evidence>
<comment type="caution">
    <text evidence="1">The sequence shown here is derived from an EMBL/GenBank/DDBJ whole genome shotgun (WGS) entry which is preliminary data.</text>
</comment>
<dbReference type="EMBL" id="JACOQL010000005">
    <property type="protein sequence ID" value="MBC9248217.1"/>
    <property type="molecule type" value="Genomic_DNA"/>
</dbReference>
<dbReference type="RefSeq" id="WP_187794719.1">
    <property type="nucleotide sequence ID" value="NZ_JACOQL010000005.1"/>
</dbReference>
<name>A0A926GJT3_9RHOB</name>
<dbReference type="InterPro" id="IPR029058">
    <property type="entry name" value="AB_hydrolase_fold"/>
</dbReference>
<protein>
    <recommendedName>
        <fullName evidence="3">DUF726 domain-containing protein</fullName>
    </recommendedName>
</protein>
<sequence>MPIIKVNPDQTSPGDAYRLAKSLPDSAPIIAMIHGYRYSPHIPHHDPHRHILALDPLQDVPRVLSWPRALGFGGEDMSEGLAIAFGWEARGRLGTAFARAAGAGNWLGGYLSDIADAAGRPVSIIGHSMGARVALKSLHHTTPGSIGRIILLAGAEFEDEAAQALHTPAGKLAEVINVTSRENDLFDFGIELWLGRGRKRALGFGLKQPALNWVDLQIDCPENLKELGRMGFDIDRAPLRLSHSSPYLRRGMFDFYRTALRQPWALPLPMLRHRLSGQITPRWSRLLAPPAQIGGLRA</sequence>
<organism evidence="1 2">
    <name type="scientific">Paracoccus amoyensis</name>
    <dbReference type="NCBI Taxonomy" id="2760093"/>
    <lineage>
        <taxon>Bacteria</taxon>
        <taxon>Pseudomonadati</taxon>
        <taxon>Pseudomonadota</taxon>
        <taxon>Alphaproteobacteria</taxon>
        <taxon>Rhodobacterales</taxon>
        <taxon>Paracoccaceae</taxon>
        <taxon>Paracoccus</taxon>
    </lineage>
</organism>
<dbReference type="Proteomes" id="UP000608594">
    <property type="component" value="Unassembled WGS sequence"/>
</dbReference>
<proteinExistence type="predicted"/>
<reference evidence="1" key="1">
    <citation type="submission" date="2020-08" db="EMBL/GenBank/DDBJ databases">
        <title>Paracoccus amoyensis sp. nov., isolated from the surface seawater at coast of Xiamen, Fujian.</title>
        <authorList>
            <person name="Lyu L."/>
        </authorList>
    </citation>
    <scope>NUCLEOTIDE SEQUENCE</scope>
    <source>
        <strain evidence="1">11-3</strain>
    </source>
</reference>
<dbReference type="Gene3D" id="3.40.50.1820">
    <property type="entry name" value="alpha/beta hydrolase"/>
    <property type="match status" value="1"/>
</dbReference>